<evidence type="ECO:0000313" key="8">
    <source>
        <dbReference type="Proteomes" id="UP000288216"/>
    </source>
</evidence>
<proteinExistence type="inferred from homology"/>
<dbReference type="EMBL" id="BFAA01024772">
    <property type="protein sequence ID" value="GCB82446.1"/>
    <property type="molecule type" value="Genomic_DNA"/>
</dbReference>
<evidence type="ECO:0000256" key="1">
    <source>
        <dbReference type="ARBA" id="ARBA00004536"/>
    </source>
</evidence>
<dbReference type="GO" id="GO:0005912">
    <property type="term" value="C:adherens junction"/>
    <property type="evidence" value="ECO:0007669"/>
    <property type="project" value="UniProtKB-SubCell"/>
</dbReference>
<gene>
    <name evidence="7" type="ORF">scyTo_0022908</name>
</gene>
<comment type="caution">
    <text evidence="7">The sequence shown here is derived from an EMBL/GenBank/DDBJ whole genome shotgun (WGS) entry which is preliminary data.</text>
</comment>
<feature type="compositionally biased region" description="Low complexity" evidence="6">
    <location>
        <begin position="224"/>
        <end position="234"/>
    </location>
</feature>
<name>A0A401QAR5_SCYTO</name>
<dbReference type="GO" id="GO:0045892">
    <property type="term" value="P:negative regulation of DNA-templated transcription"/>
    <property type="evidence" value="ECO:0007669"/>
    <property type="project" value="TreeGrafter"/>
</dbReference>
<protein>
    <recommendedName>
        <fullName evidence="9">Coiled-coil domain-containing protein 85B</fullName>
    </recommendedName>
</protein>
<dbReference type="Proteomes" id="UP000288216">
    <property type="component" value="Unassembled WGS sequence"/>
</dbReference>
<reference evidence="7 8" key="1">
    <citation type="journal article" date="2018" name="Nat. Ecol. Evol.">
        <title>Shark genomes provide insights into elasmobranch evolution and the origin of vertebrates.</title>
        <authorList>
            <person name="Hara Y"/>
            <person name="Yamaguchi K"/>
            <person name="Onimaru K"/>
            <person name="Kadota M"/>
            <person name="Koyanagi M"/>
            <person name="Keeley SD"/>
            <person name="Tatsumi K"/>
            <person name="Tanaka K"/>
            <person name="Motone F"/>
            <person name="Kageyama Y"/>
            <person name="Nozu R"/>
            <person name="Adachi N"/>
            <person name="Nishimura O"/>
            <person name="Nakagawa R"/>
            <person name="Tanegashima C"/>
            <person name="Kiyatake I"/>
            <person name="Matsumoto R"/>
            <person name="Murakumo K"/>
            <person name="Nishida K"/>
            <person name="Terakita A"/>
            <person name="Kuratani S"/>
            <person name="Sato K"/>
            <person name="Hyodo S Kuraku.S."/>
        </authorList>
    </citation>
    <scope>NUCLEOTIDE SEQUENCE [LARGE SCALE GENOMIC DNA]</scope>
</reference>
<organism evidence="7 8">
    <name type="scientific">Scyliorhinus torazame</name>
    <name type="common">Cloudy catshark</name>
    <name type="synonym">Catulus torazame</name>
    <dbReference type="NCBI Taxonomy" id="75743"/>
    <lineage>
        <taxon>Eukaryota</taxon>
        <taxon>Metazoa</taxon>
        <taxon>Chordata</taxon>
        <taxon>Craniata</taxon>
        <taxon>Vertebrata</taxon>
        <taxon>Chondrichthyes</taxon>
        <taxon>Elasmobranchii</taxon>
        <taxon>Galeomorphii</taxon>
        <taxon>Galeoidea</taxon>
        <taxon>Carcharhiniformes</taxon>
        <taxon>Scyliorhinidae</taxon>
        <taxon>Scyliorhinus</taxon>
    </lineage>
</organism>
<evidence type="ECO:0000256" key="3">
    <source>
        <dbReference type="ARBA" id="ARBA00022949"/>
    </source>
</evidence>
<keyword evidence="4 5" id="KW-0175">Coiled coil</keyword>
<evidence type="ECO:0000256" key="6">
    <source>
        <dbReference type="SAM" id="MobiDB-lite"/>
    </source>
</evidence>
<dbReference type="InterPro" id="IPR019359">
    <property type="entry name" value="CCDC85"/>
</dbReference>
<evidence type="ECO:0000256" key="4">
    <source>
        <dbReference type="ARBA" id="ARBA00023054"/>
    </source>
</evidence>
<evidence type="ECO:0000256" key="5">
    <source>
        <dbReference type="SAM" id="Coils"/>
    </source>
</evidence>
<sequence length="246" mass="28188">MSGAGEGELLPMDLSQLSEEDLLAWDKEELVQRLRKAEGDKIAALVQRGRLIQEVNRQLQGHLREIRELKAVNSQLQEENQELRDLCCFLDEDRLKVKGLAREWQAFGRYAARVMREDVGGYLRKLANLERLQGALARENLELRELCAARYHHQDEEEENCAARYRHRQEEEENCAARYRHRQEEEENCDARYRHRQEEEENCDASPAGSSDLNIPCGPRDLGDGSSSTGSVGSPDQTHLACSPED</sequence>
<evidence type="ECO:0000313" key="7">
    <source>
        <dbReference type="EMBL" id="GCB82446.1"/>
    </source>
</evidence>
<accession>A0A401QAR5</accession>
<dbReference type="AlphaFoldDB" id="A0A401QAR5"/>
<dbReference type="OrthoDB" id="10056395at2759"/>
<evidence type="ECO:0008006" key="9">
    <source>
        <dbReference type="Google" id="ProtNLM"/>
    </source>
</evidence>
<dbReference type="OMA" id="EEWGPRS"/>
<feature type="coiled-coil region" evidence="5">
    <location>
        <begin position="52"/>
        <end position="86"/>
    </location>
</feature>
<dbReference type="STRING" id="75743.A0A401QAR5"/>
<comment type="similarity">
    <text evidence="2">Belongs to the CCDC85 family.</text>
</comment>
<dbReference type="PANTHER" id="PTHR13546">
    <property type="entry name" value="RE60986P"/>
    <property type="match status" value="1"/>
</dbReference>
<dbReference type="Pfam" id="PF10226">
    <property type="entry name" value="CCDC85"/>
    <property type="match status" value="1"/>
</dbReference>
<dbReference type="PANTHER" id="PTHR13546:SF12">
    <property type="entry name" value="COILED-COIL DOMAIN-CONTAINING PROTEIN 85B"/>
    <property type="match status" value="1"/>
</dbReference>
<dbReference type="GO" id="GO:0005634">
    <property type="term" value="C:nucleus"/>
    <property type="evidence" value="ECO:0007669"/>
    <property type="project" value="TreeGrafter"/>
</dbReference>
<evidence type="ECO:0000256" key="2">
    <source>
        <dbReference type="ARBA" id="ARBA00009052"/>
    </source>
</evidence>
<keyword evidence="3" id="KW-0965">Cell junction</keyword>
<feature type="region of interest" description="Disordered" evidence="6">
    <location>
        <begin position="198"/>
        <end position="246"/>
    </location>
</feature>
<keyword evidence="8" id="KW-1185">Reference proteome</keyword>
<comment type="subcellular location">
    <subcellularLocation>
        <location evidence="1">Cell junction</location>
        <location evidence="1">Adherens junction</location>
    </subcellularLocation>
</comment>